<dbReference type="InterPro" id="IPR016047">
    <property type="entry name" value="M23ase_b-sheet_dom"/>
</dbReference>
<feature type="signal peptide" evidence="2">
    <location>
        <begin position="1"/>
        <end position="34"/>
    </location>
</feature>
<evidence type="ECO:0000259" key="3">
    <source>
        <dbReference type="Pfam" id="PF01551"/>
    </source>
</evidence>
<feature type="domain" description="M23ase beta-sheet core" evidence="3">
    <location>
        <begin position="72"/>
        <end position="162"/>
    </location>
</feature>
<accession>A0ABQ5R282</accession>
<feature type="region of interest" description="Disordered" evidence="1">
    <location>
        <begin position="140"/>
        <end position="159"/>
    </location>
</feature>
<feature type="chain" id="PRO_5046378354" description="M23ase beta-sheet core domain-containing protein" evidence="2">
    <location>
        <begin position="35"/>
        <end position="495"/>
    </location>
</feature>
<dbReference type="InterPro" id="IPR050570">
    <property type="entry name" value="Cell_wall_metabolism_enzyme"/>
</dbReference>
<dbReference type="SUPFAM" id="SSF69318">
    <property type="entry name" value="Integrin alpha N-terminal domain"/>
    <property type="match status" value="1"/>
</dbReference>
<dbReference type="RefSeq" id="WP_281900004.1">
    <property type="nucleotide sequence ID" value="NZ_BSDI01000029.1"/>
</dbReference>
<keyword evidence="5" id="KW-1185">Reference proteome</keyword>
<dbReference type="Gene3D" id="2.40.128.340">
    <property type="match status" value="3"/>
</dbReference>
<evidence type="ECO:0000256" key="1">
    <source>
        <dbReference type="SAM" id="MobiDB-lite"/>
    </source>
</evidence>
<dbReference type="Gene3D" id="2.70.70.10">
    <property type="entry name" value="Glucose Permease (Domain IIA)"/>
    <property type="match status" value="1"/>
</dbReference>
<dbReference type="InterPro" id="IPR028994">
    <property type="entry name" value="Integrin_alpha_N"/>
</dbReference>
<sequence>MSINPRGRLRWPVIFLSAVCVLIAAVVAAPAAQAAGPRPLFQLPFPCGESWRLGTYPGHDDYDIDMTATTGTTNGRPILASFGGTVVRAGQDDPDLSKGGGYYVRIDHGNGWQTLYLHMIEYPPVRVGQVVAQGQQIGRVGSTGASSGPHLHYEQRRDGSKVESWFDGVPSGITTDGYPAGEPQSPAVTRISRNCGQPVQGVADGQSVHLRGDFTGDGRGDVGMLYNYGNARSALFVAASTGTGFGWPQMWWDSGVGNFEAERTKVVAGDFTGDGRADAGLLYNYGSGRSALFVAASTGSGFGWPQMWWDSGVGNFEWERVKLTVGDYNNDGRADAGLLYNYGNARSALFVAASTGTGFGWPQAWWDSGSGNFEWERVKLVSGDFTGDGRADGGLLYNYGNARSALFVATSTGTGFGWPQAWWDSGVGNFEWERVKLTVGDHTGDGRMDVGLLYNYDNSRSALFTAASTGGGFGWPQMWWDSGNGNFEWERVKLA</sequence>
<dbReference type="EMBL" id="BSDI01000029">
    <property type="protein sequence ID" value="GLH99981.1"/>
    <property type="molecule type" value="Genomic_DNA"/>
</dbReference>
<dbReference type="SUPFAM" id="SSF51261">
    <property type="entry name" value="Duplicated hybrid motif"/>
    <property type="match status" value="1"/>
</dbReference>
<evidence type="ECO:0000313" key="4">
    <source>
        <dbReference type="EMBL" id="GLH99981.1"/>
    </source>
</evidence>
<gene>
    <name evidence="4" type="ORF">Pa4123_52570</name>
</gene>
<dbReference type="PANTHER" id="PTHR21666:SF270">
    <property type="entry name" value="MUREIN HYDROLASE ACTIVATOR ENVC"/>
    <property type="match status" value="1"/>
</dbReference>
<organism evidence="4 5">
    <name type="scientific">Phytohabitans aurantiacus</name>
    <dbReference type="NCBI Taxonomy" id="3016789"/>
    <lineage>
        <taxon>Bacteria</taxon>
        <taxon>Bacillati</taxon>
        <taxon>Actinomycetota</taxon>
        <taxon>Actinomycetes</taxon>
        <taxon>Micromonosporales</taxon>
        <taxon>Micromonosporaceae</taxon>
    </lineage>
</organism>
<dbReference type="Pfam" id="PF01551">
    <property type="entry name" value="Peptidase_M23"/>
    <property type="match status" value="1"/>
</dbReference>
<dbReference type="PANTHER" id="PTHR21666">
    <property type="entry name" value="PEPTIDASE-RELATED"/>
    <property type="match status" value="1"/>
</dbReference>
<keyword evidence="2" id="KW-0732">Signal</keyword>
<reference evidence="4" key="1">
    <citation type="submission" date="2022-12" db="EMBL/GenBank/DDBJ databases">
        <title>New Phytohabitans aurantiacus sp. RD004123 nov., an actinomycete isolated from soil.</title>
        <authorList>
            <person name="Triningsih D.W."/>
            <person name="Harunari E."/>
            <person name="Igarashi Y."/>
        </authorList>
    </citation>
    <scope>NUCLEOTIDE SEQUENCE</scope>
    <source>
        <strain evidence="4">RD004123</strain>
    </source>
</reference>
<evidence type="ECO:0000256" key="2">
    <source>
        <dbReference type="SAM" id="SignalP"/>
    </source>
</evidence>
<dbReference type="CDD" id="cd12797">
    <property type="entry name" value="M23_peptidase"/>
    <property type="match status" value="1"/>
</dbReference>
<proteinExistence type="predicted"/>
<name>A0ABQ5R282_9ACTN</name>
<dbReference type="Proteomes" id="UP001144280">
    <property type="component" value="Unassembled WGS sequence"/>
</dbReference>
<protein>
    <recommendedName>
        <fullName evidence="3">M23ase beta-sheet core domain-containing protein</fullName>
    </recommendedName>
</protein>
<dbReference type="InterPro" id="IPR011055">
    <property type="entry name" value="Dup_hybrid_motif"/>
</dbReference>
<evidence type="ECO:0000313" key="5">
    <source>
        <dbReference type="Proteomes" id="UP001144280"/>
    </source>
</evidence>
<comment type="caution">
    <text evidence="4">The sequence shown here is derived from an EMBL/GenBank/DDBJ whole genome shotgun (WGS) entry which is preliminary data.</text>
</comment>